<dbReference type="PROSITE" id="PS50850">
    <property type="entry name" value="MFS"/>
    <property type="match status" value="1"/>
</dbReference>
<dbReference type="Gene3D" id="1.20.1720.10">
    <property type="entry name" value="Multidrug resistance protein D"/>
    <property type="match status" value="1"/>
</dbReference>
<feature type="transmembrane region" description="Helical" evidence="6">
    <location>
        <begin position="151"/>
        <end position="176"/>
    </location>
</feature>
<dbReference type="SUPFAM" id="SSF103473">
    <property type="entry name" value="MFS general substrate transporter"/>
    <property type="match status" value="1"/>
</dbReference>
<dbReference type="PANTHER" id="PTHR23502:SF132">
    <property type="entry name" value="POLYAMINE TRANSPORTER 2-RELATED"/>
    <property type="match status" value="1"/>
</dbReference>
<feature type="transmembrane region" description="Helical" evidence="6">
    <location>
        <begin position="182"/>
        <end position="201"/>
    </location>
</feature>
<dbReference type="RefSeq" id="WP_344334886.1">
    <property type="nucleotide sequence ID" value="NZ_BAAAPZ010000002.1"/>
</dbReference>
<evidence type="ECO:0000259" key="7">
    <source>
        <dbReference type="PROSITE" id="PS50850"/>
    </source>
</evidence>
<evidence type="ECO:0000256" key="6">
    <source>
        <dbReference type="SAM" id="Phobius"/>
    </source>
</evidence>
<accession>A0ABP5HXX4</accession>
<evidence type="ECO:0000256" key="2">
    <source>
        <dbReference type="ARBA" id="ARBA00022448"/>
    </source>
</evidence>
<keyword evidence="2" id="KW-0813">Transport</keyword>
<feature type="transmembrane region" description="Helical" evidence="6">
    <location>
        <begin position="225"/>
        <end position="245"/>
    </location>
</feature>
<dbReference type="InterPro" id="IPR036259">
    <property type="entry name" value="MFS_trans_sf"/>
</dbReference>
<evidence type="ECO:0000256" key="1">
    <source>
        <dbReference type="ARBA" id="ARBA00004651"/>
    </source>
</evidence>
<dbReference type="InterPro" id="IPR020846">
    <property type="entry name" value="MFS_dom"/>
</dbReference>
<dbReference type="Pfam" id="PF07690">
    <property type="entry name" value="MFS_1"/>
    <property type="match status" value="1"/>
</dbReference>
<evidence type="ECO:0000313" key="9">
    <source>
        <dbReference type="Proteomes" id="UP001500984"/>
    </source>
</evidence>
<feature type="transmembrane region" description="Helical" evidence="6">
    <location>
        <begin position="118"/>
        <end position="139"/>
    </location>
</feature>
<dbReference type="InterPro" id="IPR011701">
    <property type="entry name" value="MFS"/>
</dbReference>
<evidence type="ECO:0000256" key="5">
    <source>
        <dbReference type="ARBA" id="ARBA00023136"/>
    </source>
</evidence>
<feature type="domain" description="Major facilitator superfamily (MFS) profile" evidence="7">
    <location>
        <begin position="27"/>
        <end position="259"/>
    </location>
</feature>
<evidence type="ECO:0000313" key="8">
    <source>
        <dbReference type="EMBL" id="GAA2089521.1"/>
    </source>
</evidence>
<keyword evidence="3 6" id="KW-0812">Transmembrane</keyword>
<sequence length="259" mass="26594">MPIATNTTPDSPVTEASQRTAKLGAALIGTLALLSAIAPLATDLYLSAFPAMTLELATTATGVQLSLTTFLVGAGLGQVIFGPLSDRIGRRGPLLTGLVIYLLSSVAAAAAPTVEVLVVARLVQGLSGAAGMVLSRAIIADLARGAAAARALSAMMLVSAIAPISAPFLGSVLVGVIGWRGLLGIVAALGAVSIVFVLAFVKESRTPHARRDAQVGEGRLLSRRYLGYTLTYGFAFATMMAYISASPFVYQNMIGMSEI</sequence>
<feature type="transmembrane region" description="Helical" evidence="6">
    <location>
        <begin position="23"/>
        <end position="42"/>
    </location>
</feature>
<feature type="transmembrane region" description="Helical" evidence="6">
    <location>
        <begin position="62"/>
        <end position="81"/>
    </location>
</feature>
<dbReference type="PANTHER" id="PTHR23502">
    <property type="entry name" value="MAJOR FACILITATOR SUPERFAMILY"/>
    <property type="match status" value="1"/>
</dbReference>
<evidence type="ECO:0000256" key="4">
    <source>
        <dbReference type="ARBA" id="ARBA00022989"/>
    </source>
</evidence>
<dbReference type="EMBL" id="BAAAPZ010000002">
    <property type="protein sequence ID" value="GAA2089521.1"/>
    <property type="molecule type" value="Genomic_DNA"/>
</dbReference>
<feature type="transmembrane region" description="Helical" evidence="6">
    <location>
        <begin position="93"/>
        <end position="112"/>
    </location>
</feature>
<organism evidence="8 9">
    <name type="scientific">Brevibacterium salitolerans</name>
    <dbReference type="NCBI Taxonomy" id="1403566"/>
    <lineage>
        <taxon>Bacteria</taxon>
        <taxon>Bacillati</taxon>
        <taxon>Actinomycetota</taxon>
        <taxon>Actinomycetes</taxon>
        <taxon>Micrococcales</taxon>
        <taxon>Brevibacteriaceae</taxon>
        <taxon>Brevibacterium</taxon>
    </lineage>
</organism>
<protein>
    <recommendedName>
        <fullName evidence="7">Major facilitator superfamily (MFS) profile domain-containing protein</fullName>
    </recommendedName>
</protein>
<keyword evidence="4 6" id="KW-1133">Transmembrane helix</keyword>
<dbReference type="Proteomes" id="UP001500984">
    <property type="component" value="Unassembled WGS sequence"/>
</dbReference>
<keyword evidence="5 6" id="KW-0472">Membrane</keyword>
<name>A0ABP5HXX4_9MICO</name>
<evidence type="ECO:0000256" key="3">
    <source>
        <dbReference type="ARBA" id="ARBA00022692"/>
    </source>
</evidence>
<comment type="subcellular location">
    <subcellularLocation>
        <location evidence="1">Cell membrane</location>
        <topology evidence="1">Multi-pass membrane protein</topology>
    </subcellularLocation>
</comment>
<proteinExistence type="predicted"/>
<comment type="caution">
    <text evidence="8">The sequence shown here is derived from an EMBL/GenBank/DDBJ whole genome shotgun (WGS) entry which is preliminary data.</text>
</comment>
<gene>
    <name evidence="8" type="ORF">GCM10009823_05380</name>
</gene>
<keyword evidence="9" id="KW-1185">Reference proteome</keyword>
<reference evidence="9" key="1">
    <citation type="journal article" date="2019" name="Int. J. Syst. Evol. Microbiol.">
        <title>The Global Catalogue of Microorganisms (GCM) 10K type strain sequencing project: providing services to taxonomists for standard genome sequencing and annotation.</title>
        <authorList>
            <consortium name="The Broad Institute Genomics Platform"/>
            <consortium name="The Broad Institute Genome Sequencing Center for Infectious Disease"/>
            <person name="Wu L."/>
            <person name="Ma J."/>
        </authorList>
    </citation>
    <scope>NUCLEOTIDE SEQUENCE [LARGE SCALE GENOMIC DNA]</scope>
    <source>
        <strain evidence="9">JCM 15900</strain>
    </source>
</reference>